<dbReference type="Proteomes" id="UP001139521">
    <property type="component" value="Unassembled WGS sequence"/>
</dbReference>
<keyword evidence="3" id="KW-1185">Reference proteome</keyword>
<comment type="caution">
    <text evidence="2">The sequence shown here is derived from an EMBL/GenBank/DDBJ whole genome shotgun (WGS) entry which is preliminary data.</text>
</comment>
<reference evidence="2" key="1">
    <citation type="submission" date="2022-01" db="EMBL/GenBank/DDBJ databases">
        <title>Genome sequencing of Zunongwangia sp. M21534 genome.</title>
        <authorList>
            <person name="Chen Y."/>
            <person name="Dong C."/>
            <person name="Shao Z."/>
        </authorList>
    </citation>
    <scope>NUCLEOTIDE SEQUENCE</scope>
    <source>
        <strain evidence="2">MCCC M21534</strain>
    </source>
</reference>
<gene>
    <name evidence="2" type="ORF">L1967_15940</name>
</gene>
<sequence length="262" mass="29446">MRKVFTLTIIFFIISSSYAQQQLTNNSILELMDLGFGKEVILSKINASEVAFDTSIAALKKLKEKGVPSEVLAAMIDSDNETAEVGVFFKEDGKLIKILPSIFSGNRTSTLGSSLSLGIAPAKKKSYVNNSVSDNHIHQNKPEFIFQFDAEDQNDLNQVNWWFKTASSPNEFVLTQLKQKKNRRELVVAKAREITGTSQTGIDDKDTIDFEIEDLGKGRYKVTPKYALEPGEYCFFYQGNMLAKGYTNTSIFDFSVINLFRQ</sequence>
<name>A0A9X2A3R6_9FLAO</name>
<evidence type="ECO:0008006" key="4">
    <source>
        <dbReference type="Google" id="ProtNLM"/>
    </source>
</evidence>
<organism evidence="2 3">
    <name type="scientific">Zunongwangia pacifica</name>
    <dbReference type="NCBI Taxonomy" id="2911062"/>
    <lineage>
        <taxon>Bacteria</taxon>
        <taxon>Pseudomonadati</taxon>
        <taxon>Bacteroidota</taxon>
        <taxon>Flavobacteriia</taxon>
        <taxon>Flavobacteriales</taxon>
        <taxon>Flavobacteriaceae</taxon>
        <taxon>Zunongwangia</taxon>
    </lineage>
</organism>
<protein>
    <recommendedName>
        <fullName evidence="4">DUF4198 domain-containing protein</fullName>
    </recommendedName>
</protein>
<proteinExistence type="predicted"/>
<evidence type="ECO:0000313" key="2">
    <source>
        <dbReference type="EMBL" id="MCL6219784.1"/>
    </source>
</evidence>
<accession>A0A9X2A3R6</accession>
<dbReference type="RefSeq" id="WP_249602500.1">
    <property type="nucleotide sequence ID" value="NZ_JAKHSK010000026.1"/>
</dbReference>
<keyword evidence="1" id="KW-0732">Signal</keyword>
<dbReference type="EMBL" id="JAKHSK010000026">
    <property type="protein sequence ID" value="MCL6219784.1"/>
    <property type="molecule type" value="Genomic_DNA"/>
</dbReference>
<feature type="chain" id="PRO_5040758334" description="DUF4198 domain-containing protein" evidence="1">
    <location>
        <begin position="20"/>
        <end position="262"/>
    </location>
</feature>
<evidence type="ECO:0000256" key="1">
    <source>
        <dbReference type="SAM" id="SignalP"/>
    </source>
</evidence>
<evidence type="ECO:0000313" key="3">
    <source>
        <dbReference type="Proteomes" id="UP001139521"/>
    </source>
</evidence>
<dbReference type="AlphaFoldDB" id="A0A9X2A3R6"/>
<feature type="signal peptide" evidence="1">
    <location>
        <begin position="1"/>
        <end position="19"/>
    </location>
</feature>